<dbReference type="CDD" id="cd19961">
    <property type="entry name" value="EcYidC-like_peri"/>
    <property type="match status" value="1"/>
</dbReference>
<evidence type="ECO:0000256" key="2">
    <source>
        <dbReference type="ARBA" id="ARBA00010527"/>
    </source>
</evidence>
<comment type="similarity">
    <text evidence="2">Belongs to the OXA1/ALB3/YidC family. Type 1 subfamily.</text>
</comment>
<keyword evidence="7" id="KW-0653">Protein transport</keyword>
<dbReference type="Gene3D" id="2.70.98.90">
    <property type="match status" value="1"/>
</dbReference>
<keyword evidence="5" id="KW-1003">Cell membrane</keyword>
<feature type="compositionally biased region" description="Basic residues" evidence="13">
    <location>
        <begin position="569"/>
        <end position="580"/>
    </location>
</feature>
<keyword evidence="8 14" id="KW-1133">Transmembrane helix</keyword>
<evidence type="ECO:0000256" key="6">
    <source>
        <dbReference type="ARBA" id="ARBA00022692"/>
    </source>
</evidence>
<evidence type="ECO:0000256" key="12">
    <source>
        <dbReference type="ARBA" id="ARBA00033342"/>
    </source>
</evidence>
<comment type="subcellular location">
    <subcellularLocation>
        <location evidence="1">Cell inner membrane</location>
        <topology evidence="1">Multi-pass membrane protein</topology>
    </subcellularLocation>
</comment>
<evidence type="ECO:0000256" key="5">
    <source>
        <dbReference type="ARBA" id="ARBA00022475"/>
    </source>
</evidence>
<feature type="transmembrane region" description="Helical" evidence="14">
    <location>
        <begin position="443"/>
        <end position="464"/>
    </location>
</feature>
<dbReference type="PANTHER" id="PTHR12428">
    <property type="entry name" value="OXA1"/>
    <property type="match status" value="1"/>
</dbReference>
<feature type="domain" description="Membrane insertase YidC/Oxa/ALB C-terminal" evidence="15">
    <location>
        <begin position="368"/>
        <end position="552"/>
    </location>
</feature>
<feature type="transmembrane region" description="Helical" evidence="14">
    <location>
        <begin position="368"/>
        <end position="386"/>
    </location>
</feature>
<dbReference type="GO" id="GO:0051205">
    <property type="term" value="P:protein insertion into membrane"/>
    <property type="evidence" value="ECO:0007669"/>
    <property type="project" value="TreeGrafter"/>
</dbReference>
<evidence type="ECO:0000259" key="16">
    <source>
        <dbReference type="Pfam" id="PF14849"/>
    </source>
</evidence>
<feature type="region of interest" description="Disordered" evidence="13">
    <location>
        <begin position="29"/>
        <end position="73"/>
    </location>
</feature>
<keyword evidence="6 14" id="KW-0812">Transmembrane</keyword>
<dbReference type="PRINTS" id="PR00701">
    <property type="entry name" value="60KDINNERMP"/>
</dbReference>
<keyword evidence="4" id="KW-0813">Transport</keyword>
<evidence type="ECO:0000256" key="1">
    <source>
        <dbReference type="ARBA" id="ARBA00004429"/>
    </source>
</evidence>
<feature type="compositionally biased region" description="Low complexity" evidence="13">
    <location>
        <begin position="55"/>
        <end position="69"/>
    </location>
</feature>
<dbReference type="GO" id="GO:0015031">
    <property type="term" value="P:protein transport"/>
    <property type="evidence" value="ECO:0007669"/>
    <property type="project" value="UniProtKB-KW"/>
</dbReference>
<sequence>MEKRVLLAVFLSFLVLFVYQSLIVPPAQLPDDETVSTETGSTGLRDLSPVESQAPIIETPPSTEPPQTTDASGTVGVSTVIADETPRDIVVETEQVIATFSNRGGVLKSWQLKEYLEDSGESNELVPVLDDQEAPLPFTLEVADEQLNARLREALFRPSAGSLQVGAAPRSLVFDYEDSGGLQIRKEYRFDPQNEPFVVRFSASVRTPRGAVNPAVRWGPGLGSSTAGGFGFTYSQPSQAIFYREEEVSRLDSSDLEETPAYEGTFGFVGVDDHYFLSAALPDNNPAEVNYRPVTLGSGDDQLVLIDYSLQFAEPPTETRFYMGPKDFDILGIIDSELMQAVHFGFFSWLVVPLHRSLKWVYGYVGNYGWSIIILTIMINAAMFPLRHKSVVSMRKMQELQPEIKSIQERYKGLKATDPAKQKMNQELMGLYRDRGVNPASGCLPMLATMPVLFAFYSLLSVAIEIRDAPFVFWIQDLAKPDPLYVTPLLMGVTMMAQQRMTPSTADATQQKVMMVMPVVFTFMFLGAPSGLVLYWFVSNLWGVGQQVVTNRIIGPPKVHTVRPPAERRTKKAKVKKKGSREHGGG</sequence>
<protein>
    <recommendedName>
        <fullName evidence="3">Membrane protein insertase YidC</fullName>
    </recommendedName>
    <alternativeName>
        <fullName evidence="12">Foldase YidC</fullName>
    </alternativeName>
    <alternativeName>
        <fullName evidence="11">Membrane integrase YidC</fullName>
    </alternativeName>
</protein>
<dbReference type="Pfam" id="PF02096">
    <property type="entry name" value="60KD_IMP"/>
    <property type="match status" value="1"/>
</dbReference>
<evidence type="ECO:0000256" key="11">
    <source>
        <dbReference type="ARBA" id="ARBA00033245"/>
    </source>
</evidence>
<dbReference type="InterPro" id="IPR001708">
    <property type="entry name" value="YidC/ALB3/OXA1/COX18"/>
</dbReference>
<evidence type="ECO:0000256" key="4">
    <source>
        <dbReference type="ARBA" id="ARBA00022448"/>
    </source>
</evidence>
<dbReference type="AlphaFoldDB" id="A0A381RNC8"/>
<evidence type="ECO:0000313" key="17">
    <source>
        <dbReference type="EMBL" id="SUZ92458.1"/>
    </source>
</evidence>
<dbReference type="CDD" id="cd20070">
    <property type="entry name" value="5TM_YidC_Alb3"/>
    <property type="match status" value="1"/>
</dbReference>
<keyword evidence="10" id="KW-0143">Chaperone</keyword>
<dbReference type="NCBIfam" id="TIGR03592">
    <property type="entry name" value="yidC_oxa1_cterm"/>
    <property type="match status" value="1"/>
</dbReference>
<dbReference type="Pfam" id="PF14849">
    <property type="entry name" value="YidC_periplas"/>
    <property type="match status" value="1"/>
</dbReference>
<evidence type="ECO:0000256" key="14">
    <source>
        <dbReference type="SAM" id="Phobius"/>
    </source>
</evidence>
<dbReference type="InterPro" id="IPR019998">
    <property type="entry name" value="Membr_insert_YidC"/>
</dbReference>
<dbReference type="GO" id="GO:0005886">
    <property type="term" value="C:plasma membrane"/>
    <property type="evidence" value="ECO:0007669"/>
    <property type="project" value="UniProtKB-SubCell"/>
</dbReference>
<organism evidence="17">
    <name type="scientific">marine metagenome</name>
    <dbReference type="NCBI Taxonomy" id="408172"/>
    <lineage>
        <taxon>unclassified sequences</taxon>
        <taxon>metagenomes</taxon>
        <taxon>ecological metagenomes</taxon>
    </lineage>
</organism>
<feature type="domain" description="Membrane insertase YidC N-terminal" evidence="16">
    <location>
        <begin position="89"/>
        <end position="355"/>
    </location>
</feature>
<feature type="region of interest" description="Disordered" evidence="13">
    <location>
        <begin position="559"/>
        <end position="586"/>
    </location>
</feature>
<evidence type="ECO:0000259" key="15">
    <source>
        <dbReference type="Pfam" id="PF02096"/>
    </source>
</evidence>
<dbReference type="GO" id="GO:0032977">
    <property type="term" value="F:membrane insertase activity"/>
    <property type="evidence" value="ECO:0007669"/>
    <property type="project" value="InterPro"/>
</dbReference>
<keyword evidence="9 14" id="KW-0472">Membrane</keyword>
<dbReference type="PANTHER" id="PTHR12428:SF65">
    <property type="entry name" value="CYTOCHROME C OXIDASE ASSEMBLY PROTEIN COX18, MITOCHONDRIAL"/>
    <property type="match status" value="1"/>
</dbReference>
<evidence type="ECO:0000256" key="13">
    <source>
        <dbReference type="SAM" id="MobiDB-lite"/>
    </source>
</evidence>
<accession>A0A381RNC8</accession>
<dbReference type="InterPro" id="IPR047196">
    <property type="entry name" value="YidC_ALB_C"/>
</dbReference>
<dbReference type="InterPro" id="IPR038221">
    <property type="entry name" value="YidC_periplasmic_sf"/>
</dbReference>
<evidence type="ECO:0000256" key="10">
    <source>
        <dbReference type="ARBA" id="ARBA00023186"/>
    </source>
</evidence>
<evidence type="ECO:0000256" key="9">
    <source>
        <dbReference type="ARBA" id="ARBA00023136"/>
    </source>
</evidence>
<gene>
    <name evidence="17" type="ORF">METZ01_LOCUS45312</name>
</gene>
<dbReference type="EMBL" id="UINC01002060">
    <property type="protein sequence ID" value="SUZ92458.1"/>
    <property type="molecule type" value="Genomic_DNA"/>
</dbReference>
<dbReference type="PRINTS" id="PR01900">
    <property type="entry name" value="YIDCPROTEIN"/>
</dbReference>
<evidence type="ECO:0000256" key="8">
    <source>
        <dbReference type="ARBA" id="ARBA00022989"/>
    </source>
</evidence>
<feature type="transmembrane region" description="Helical" evidence="14">
    <location>
        <begin position="513"/>
        <end position="538"/>
    </location>
</feature>
<reference evidence="17" key="1">
    <citation type="submission" date="2018-05" db="EMBL/GenBank/DDBJ databases">
        <authorList>
            <person name="Lanie J.A."/>
            <person name="Ng W.-L."/>
            <person name="Kazmierczak K.M."/>
            <person name="Andrzejewski T.M."/>
            <person name="Davidsen T.M."/>
            <person name="Wayne K.J."/>
            <person name="Tettelin H."/>
            <person name="Glass J.I."/>
            <person name="Rusch D."/>
            <person name="Podicherti R."/>
            <person name="Tsui H.-C.T."/>
            <person name="Winkler M.E."/>
        </authorList>
    </citation>
    <scope>NUCLEOTIDE SEQUENCE</scope>
</reference>
<dbReference type="InterPro" id="IPR028055">
    <property type="entry name" value="YidC/Oxa/ALB_C"/>
</dbReference>
<dbReference type="InterPro" id="IPR028053">
    <property type="entry name" value="Membr_insert_YidC_N"/>
</dbReference>
<dbReference type="HAMAP" id="MF_01810">
    <property type="entry name" value="YidC_type1"/>
    <property type="match status" value="1"/>
</dbReference>
<name>A0A381RNC8_9ZZZZ</name>
<proteinExistence type="inferred from homology"/>
<evidence type="ECO:0000256" key="3">
    <source>
        <dbReference type="ARBA" id="ARBA00015325"/>
    </source>
</evidence>
<evidence type="ECO:0000256" key="7">
    <source>
        <dbReference type="ARBA" id="ARBA00022927"/>
    </source>
</evidence>
<dbReference type="NCBIfam" id="TIGR03593">
    <property type="entry name" value="yidC_nterm"/>
    <property type="match status" value="1"/>
</dbReference>